<dbReference type="EMBL" id="MHHY01000012">
    <property type="protein sequence ID" value="OGY39987.1"/>
    <property type="molecule type" value="Genomic_DNA"/>
</dbReference>
<dbReference type="AlphaFoldDB" id="A0A1G1XKZ2"/>
<organism evidence="1 2">
    <name type="scientific">Candidatus Brennerbacteria bacterium RIFOXYD1_FULL_41_16</name>
    <dbReference type="NCBI Taxonomy" id="1797529"/>
    <lineage>
        <taxon>Bacteria</taxon>
        <taxon>Candidatus Brenneribacteriota</taxon>
    </lineage>
</organism>
<proteinExistence type="predicted"/>
<accession>A0A1G1XKZ2</accession>
<evidence type="ECO:0000313" key="1">
    <source>
        <dbReference type="EMBL" id="OGY39987.1"/>
    </source>
</evidence>
<dbReference type="InterPro" id="IPR011990">
    <property type="entry name" value="TPR-like_helical_dom_sf"/>
</dbReference>
<reference evidence="1 2" key="1">
    <citation type="journal article" date="2016" name="Nat. Commun.">
        <title>Thousands of microbial genomes shed light on interconnected biogeochemical processes in an aquifer system.</title>
        <authorList>
            <person name="Anantharaman K."/>
            <person name="Brown C.T."/>
            <person name="Hug L.A."/>
            <person name="Sharon I."/>
            <person name="Castelle C.J."/>
            <person name="Probst A.J."/>
            <person name="Thomas B.C."/>
            <person name="Singh A."/>
            <person name="Wilkins M.J."/>
            <person name="Karaoz U."/>
            <person name="Brodie E.L."/>
            <person name="Williams K.H."/>
            <person name="Hubbard S.S."/>
            <person name="Banfield J.F."/>
        </authorList>
    </citation>
    <scope>NUCLEOTIDE SEQUENCE [LARGE SCALE GENOMIC DNA]</scope>
</reference>
<comment type="caution">
    <text evidence="1">The sequence shown here is derived from an EMBL/GenBank/DDBJ whole genome shotgun (WGS) entry which is preliminary data.</text>
</comment>
<evidence type="ECO:0000313" key="2">
    <source>
        <dbReference type="Proteomes" id="UP000178570"/>
    </source>
</evidence>
<dbReference type="Gene3D" id="1.25.40.10">
    <property type="entry name" value="Tetratricopeptide repeat domain"/>
    <property type="match status" value="1"/>
</dbReference>
<name>A0A1G1XKZ2_9BACT</name>
<dbReference type="Proteomes" id="UP000178570">
    <property type="component" value="Unassembled WGS sequence"/>
</dbReference>
<protein>
    <submittedName>
        <fullName evidence="1">Uncharacterized protein</fullName>
    </submittedName>
</protein>
<dbReference type="SUPFAM" id="SSF81901">
    <property type="entry name" value="HCP-like"/>
    <property type="match status" value="1"/>
</dbReference>
<gene>
    <name evidence="1" type="ORF">A2570_00655</name>
</gene>
<sequence length="217" mass="25438">MEKVEQSLRTIYSLTVNNYKFSQAIKEFESLAKGFPELWGNEYFLIKLAFFYDHLALQQKKRQARFKMENFAMELYKKALTLDTKSTSALWGIGRVWWHRKSKKAISYAKKVYFLVKKDGEPTGLKAQVIGLCYKAVENYERAEYWLLRGYEEGPPDSGLTLNICKFYSDVGDHRKAVLYAKRLRGQLGREDEKVRSTKFAKDIEKFIDELLGQIQK</sequence>